<name>A0A8H4TNL3_9HYPO</name>
<protein>
    <submittedName>
        <fullName evidence="2">Uncharacterized protein</fullName>
    </submittedName>
</protein>
<reference evidence="2" key="2">
    <citation type="submission" date="2020-05" db="EMBL/GenBank/DDBJ databases">
        <authorList>
            <person name="Kim H.-S."/>
            <person name="Proctor R.H."/>
            <person name="Brown D.W."/>
        </authorList>
    </citation>
    <scope>NUCLEOTIDE SEQUENCE</scope>
    <source>
        <strain evidence="2">NRRL 45417</strain>
    </source>
</reference>
<dbReference type="Proteomes" id="UP000604273">
    <property type="component" value="Unassembled WGS sequence"/>
</dbReference>
<keyword evidence="3" id="KW-1185">Reference proteome</keyword>
<dbReference type="AlphaFoldDB" id="A0A8H4TNL3"/>
<keyword evidence="1" id="KW-0175">Coiled coil</keyword>
<evidence type="ECO:0000313" key="3">
    <source>
        <dbReference type="Proteomes" id="UP000604273"/>
    </source>
</evidence>
<feature type="coiled-coil region" evidence="1">
    <location>
        <begin position="36"/>
        <end position="70"/>
    </location>
</feature>
<evidence type="ECO:0000256" key="1">
    <source>
        <dbReference type="SAM" id="Coils"/>
    </source>
</evidence>
<evidence type="ECO:0000313" key="2">
    <source>
        <dbReference type="EMBL" id="KAF4961226.1"/>
    </source>
</evidence>
<organism evidence="2 3">
    <name type="scientific">Fusarium gaditjirri</name>
    <dbReference type="NCBI Taxonomy" id="282569"/>
    <lineage>
        <taxon>Eukaryota</taxon>
        <taxon>Fungi</taxon>
        <taxon>Dikarya</taxon>
        <taxon>Ascomycota</taxon>
        <taxon>Pezizomycotina</taxon>
        <taxon>Sordariomycetes</taxon>
        <taxon>Hypocreomycetidae</taxon>
        <taxon>Hypocreales</taxon>
        <taxon>Nectriaceae</taxon>
        <taxon>Fusarium</taxon>
        <taxon>Fusarium nisikadoi species complex</taxon>
    </lineage>
</organism>
<sequence length="90" mass="10654">MIRYQDKKEEARRGGVVPAYTIWDASDAVEEKMHALEQIDEDLKLQNHQVKALEKSLERLYQKHNKHVRNHGRHPSDFAELLGDRATWYN</sequence>
<comment type="caution">
    <text evidence="2">The sequence shown here is derived from an EMBL/GenBank/DDBJ whole genome shotgun (WGS) entry which is preliminary data.</text>
</comment>
<gene>
    <name evidence="2" type="ORF">FGADI_463</name>
</gene>
<dbReference type="EMBL" id="JABFAI010000007">
    <property type="protein sequence ID" value="KAF4961226.1"/>
    <property type="molecule type" value="Genomic_DNA"/>
</dbReference>
<reference evidence="2" key="1">
    <citation type="journal article" date="2020" name="BMC Genomics">
        <title>Correction to: Identification and distribution of gene clusters required for synthesis of sphingolipid metabolism inhibitors in diverse species of the filamentous fungus Fusarium.</title>
        <authorList>
            <person name="Kim H.S."/>
            <person name="Lohmar J.M."/>
            <person name="Busman M."/>
            <person name="Brown D.W."/>
            <person name="Naumann T.A."/>
            <person name="Divon H.H."/>
            <person name="Lysoe E."/>
            <person name="Uhlig S."/>
            <person name="Proctor R.H."/>
        </authorList>
    </citation>
    <scope>NUCLEOTIDE SEQUENCE</scope>
    <source>
        <strain evidence="2">NRRL 45417</strain>
    </source>
</reference>
<proteinExistence type="predicted"/>
<accession>A0A8H4TNL3</accession>